<dbReference type="RefSeq" id="WP_281897693.1">
    <property type="nucleotide sequence ID" value="NZ_BSDI01000017.1"/>
</dbReference>
<dbReference type="Proteomes" id="UP001144280">
    <property type="component" value="Unassembled WGS sequence"/>
</dbReference>
<reference evidence="2" key="1">
    <citation type="submission" date="2022-12" db="EMBL/GenBank/DDBJ databases">
        <title>New Phytohabitans aurantiacus sp. RD004123 nov., an actinomycete isolated from soil.</title>
        <authorList>
            <person name="Triningsih D.W."/>
            <person name="Harunari E."/>
            <person name="Igarashi Y."/>
        </authorList>
    </citation>
    <scope>NUCLEOTIDE SEQUENCE</scope>
    <source>
        <strain evidence="2">RD004123</strain>
    </source>
</reference>
<keyword evidence="1" id="KW-0472">Membrane</keyword>
<keyword evidence="1" id="KW-0812">Transmembrane</keyword>
<dbReference type="EMBL" id="BSDI01000017">
    <property type="protein sequence ID" value="GLH98619.1"/>
    <property type="molecule type" value="Genomic_DNA"/>
</dbReference>
<keyword evidence="3" id="KW-1185">Reference proteome</keyword>
<comment type="caution">
    <text evidence="2">The sequence shown here is derived from an EMBL/GenBank/DDBJ whole genome shotgun (WGS) entry which is preliminary data.</text>
</comment>
<feature type="transmembrane region" description="Helical" evidence="1">
    <location>
        <begin position="160"/>
        <end position="180"/>
    </location>
</feature>
<gene>
    <name evidence="2" type="ORF">Pa4123_38940</name>
</gene>
<name>A0ABQ5QW02_9ACTN</name>
<evidence type="ECO:0000256" key="1">
    <source>
        <dbReference type="SAM" id="Phobius"/>
    </source>
</evidence>
<keyword evidence="1" id="KW-1133">Transmembrane helix</keyword>
<accession>A0ABQ5QW02</accession>
<feature type="transmembrane region" description="Helical" evidence="1">
    <location>
        <begin position="215"/>
        <end position="237"/>
    </location>
</feature>
<organism evidence="2 3">
    <name type="scientific">Phytohabitans aurantiacus</name>
    <dbReference type="NCBI Taxonomy" id="3016789"/>
    <lineage>
        <taxon>Bacteria</taxon>
        <taxon>Bacillati</taxon>
        <taxon>Actinomycetota</taxon>
        <taxon>Actinomycetes</taxon>
        <taxon>Micromonosporales</taxon>
        <taxon>Micromonosporaceae</taxon>
    </lineage>
</organism>
<proteinExistence type="predicted"/>
<evidence type="ECO:0000313" key="2">
    <source>
        <dbReference type="EMBL" id="GLH98619.1"/>
    </source>
</evidence>
<evidence type="ECO:0000313" key="3">
    <source>
        <dbReference type="Proteomes" id="UP001144280"/>
    </source>
</evidence>
<feature type="transmembrane region" description="Helical" evidence="1">
    <location>
        <begin position="134"/>
        <end position="153"/>
    </location>
</feature>
<feature type="transmembrane region" description="Helical" evidence="1">
    <location>
        <begin position="46"/>
        <end position="67"/>
    </location>
</feature>
<sequence length="241" mass="24488">MILRAEWTKLHTVRSTAWLALATVITTTGLGAAASALTAGGDLAKASLSGVYCGQVVVVVLAVLAMTNEYASGLVCTTLACAPRRTRVLIAKAVAVTATAAGAGLLGVAGSLVAARILLQDKGFTATAGPTLRAAAGTVLYLGLIALLSLGIATALRHTAPALTTVFGLLYLFPLFGQLISDERWHARIEQYAPMPAGLAVQATTNLGDVPVGPWTGLGTLAAYAGTALLFGAALFITRDA</sequence>
<protein>
    <submittedName>
        <fullName evidence="2">ABC transporter</fullName>
    </submittedName>
</protein>
<feature type="transmembrane region" description="Helical" evidence="1">
    <location>
        <begin position="88"/>
        <end position="114"/>
    </location>
</feature>